<dbReference type="PANTHER" id="PTHR34427:SF5">
    <property type="entry name" value="DUF4283 DOMAIN-CONTAINING PROTEIN"/>
    <property type="match status" value="1"/>
</dbReference>
<dbReference type="Proteomes" id="UP001141552">
    <property type="component" value="Unassembled WGS sequence"/>
</dbReference>
<comment type="caution">
    <text evidence="1">The sequence shown here is derived from an EMBL/GenBank/DDBJ whole genome shotgun (WGS) entry which is preliminary data.</text>
</comment>
<reference evidence="1" key="2">
    <citation type="journal article" date="2023" name="Plants (Basel)">
        <title>Annotation of the Turnera subulata (Passifloraceae) Draft Genome Reveals the S-Locus Evolved after the Divergence of Turneroideae from Passifloroideae in a Stepwise Manner.</title>
        <authorList>
            <person name="Henning P.M."/>
            <person name="Roalson E.H."/>
            <person name="Mir W."/>
            <person name="McCubbin A.G."/>
            <person name="Shore J.S."/>
        </authorList>
    </citation>
    <scope>NUCLEOTIDE SEQUENCE</scope>
    <source>
        <strain evidence="1">F60SS</strain>
    </source>
</reference>
<evidence type="ECO:0000313" key="2">
    <source>
        <dbReference type="Proteomes" id="UP001141552"/>
    </source>
</evidence>
<keyword evidence="2" id="KW-1185">Reference proteome</keyword>
<dbReference type="PANTHER" id="PTHR34427">
    <property type="entry name" value="DUF4283 DOMAIN PROTEIN"/>
    <property type="match status" value="1"/>
</dbReference>
<accession>A0A9Q0FSB6</accession>
<name>A0A9Q0FSB6_9ROSI</name>
<proteinExistence type="predicted"/>
<dbReference type="EMBL" id="JAKUCV010004321">
    <property type="protein sequence ID" value="KAJ4835730.1"/>
    <property type="molecule type" value="Genomic_DNA"/>
</dbReference>
<gene>
    <name evidence="1" type="ORF">Tsubulata_030568</name>
</gene>
<organism evidence="1 2">
    <name type="scientific">Turnera subulata</name>
    <dbReference type="NCBI Taxonomy" id="218843"/>
    <lineage>
        <taxon>Eukaryota</taxon>
        <taxon>Viridiplantae</taxon>
        <taxon>Streptophyta</taxon>
        <taxon>Embryophyta</taxon>
        <taxon>Tracheophyta</taxon>
        <taxon>Spermatophyta</taxon>
        <taxon>Magnoliopsida</taxon>
        <taxon>eudicotyledons</taxon>
        <taxon>Gunneridae</taxon>
        <taxon>Pentapetalae</taxon>
        <taxon>rosids</taxon>
        <taxon>fabids</taxon>
        <taxon>Malpighiales</taxon>
        <taxon>Passifloraceae</taxon>
        <taxon>Turnera</taxon>
    </lineage>
</organism>
<reference evidence="1" key="1">
    <citation type="submission" date="2022-02" db="EMBL/GenBank/DDBJ databases">
        <authorList>
            <person name="Henning P.M."/>
            <person name="McCubbin A.G."/>
            <person name="Shore J.S."/>
        </authorList>
    </citation>
    <scope>NUCLEOTIDE SEQUENCE</scope>
    <source>
        <strain evidence="1">F60SS</strain>
        <tissue evidence="1">Leaves</tissue>
    </source>
</reference>
<evidence type="ECO:0000313" key="1">
    <source>
        <dbReference type="EMBL" id="KAJ4835730.1"/>
    </source>
</evidence>
<protein>
    <recommendedName>
        <fullName evidence="3">DUF4283 domain-containing protein</fullName>
    </recommendedName>
</protein>
<dbReference type="AlphaFoldDB" id="A0A9Q0FSB6"/>
<sequence length="304" mass="33255">MQPPKSSLAYTPKISFSLRDETIDWLSRCAYGLMKEYHSVDELQMFLAKTAWEEYDYAVNRCCWINIRGIPPQAWNQDIFSLIAIHVGRCIKLDIDHDLSHRIDVARMLIVTGSLEPIHCSFNVEINGKPFPIVLFGDKPCGFHNSPMEVLSAHSVHSSLENVSAHVSSMQCNSNPATGVSPDPFGIRDVIQQVINEKVADSVPIRNLVTHEASVDATKPAYVVGNSKSPLGVASLECSPDNTCSSKNSDVGSIPIPSELDSHDQNWAVCPIADPSPISNDLILTPHLGCSVSSQSNKSLSNMS</sequence>
<evidence type="ECO:0008006" key="3">
    <source>
        <dbReference type="Google" id="ProtNLM"/>
    </source>
</evidence>